<keyword evidence="3" id="KW-1185">Reference proteome</keyword>
<proteinExistence type="predicted"/>
<gene>
    <name evidence="2" type="ORF">Pka01_19960</name>
</gene>
<protein>
    <submittedName>
        <fullName evidence="2">Uncharacterized protein</fullName>
    </submittedName>
</protein>
<dbReference type="EMBL" id="BONV01000005">
    <property type="protein sequence ID" value="GIG78869.1"/>
    <property type="molecule type" value="Genomic_DNA"/>
</dbReference>
<reference evidence="2 3" key="1">
    <citation type="submission" date="2021-01" db="EMBL/GenBank/DDBJ databases">
        <title>Whole genome shotgun sequence of Planotetraspora kaengkrachanensis NBRC 104272.</title>
        <authorList>
            <person name="Komaki H."/>
            <person name="Tamura T."/>
        </authorList>
    </citation>
    <scope>NUCLEOTIDE SEQUENCE [LARGE SCALE GENOMIC DNA]</scope>
    <source>
        <strain evidence="2 3">NBRC 104272</strain>
    </source>
</reference>
<keyword evidence="1" id="KW-0472">Membrane</keyword>
<dbReference type="Proteomes" id="UP000630097">
    <property type="component" value="Unassembled WGS sequence"/>
</dbReference>
<organism evidence="2 3">
    <name type="scientific">Planotetraspora kaengkrachanensis</name>
    <dbReference type="NCBI Taxonomy" id="575193"/>
    <lineage>
        <taxon>Bacteria</taxon>
        <taxon>Bacillati</taxon>
        <taxon>Actinomycetota</taxon>
        <taxon>Actinomycetes</taxon>
        <taxon>Streptosporangiales</taxon>
        <taxon>Streptosporangiaceae</taxon>
        <taxon>Planotetraspora</taxon>
    </lineage>
</organism>
<evidence type="ECO:0000313" key="3">
    <source>
        <dbReference type="Proteomes" id="UP000630097"/>
    </source>
</evidence>
<keyword evidence="1" id="KW-0812">Transmembrane</keyword>
<dbReference type="AlphaFoldDB" id="A0A8J3LW31"/>
<name>A0A8J3LW31_9ACTN</name>
<sequence length="54" mass="5831">MAGMFWIFAAVGLGVAGLVVLGFLSVRVLVAARGLTREIDRSRQRLASSSDRPR</sequence>
<feature type="transmembrane region" description="Helical" evidence="1">
    <location>
        <begin position="6"/>
        <end position="30"/>
    </location>
</feature>
<evidence type="ECO:0000256" key="1">
    <source>
        <dbReference type="SAM" id="Phobius"/>
    </source>
</evidence>
<keyword evidence="1" id="KW-1133">Transmembrane helix</keyword>
<evidence type="ECO:0000313" key="2">
    <source>
        <dbReference type="EMBL" id="GIG78869.1"/>
    </source>
</evidence>
<accession>A0A8J3LW31</accession>
<comment type="caution">
    <text evidence="2">The sequence shown here is derived from an EMBL/GenBank/DDBJ whole genome shotgun (WGS) entry which is preliminary data.</text>
</comment>